<proteinExistence type="predicted"/>
<dbReference type="Proteomes" id="UP000011988">
    <property type="component" value="Unassembled WGS sequence"/>
</dbReference>
<dbReference type="EMBL" id="ANIK01000029">
    <property type="protein sequence ID" value="EMJ95814.1"/>
    <property type="molecule type" value="Genomic_DNA"/>
</dbReference>
<reference evidence="1 2" key="1">
    <citation type="submission" date="2013-01" db="EMBL/GenBank/DDBJ databases">
        <authorList>
            <person name="Harkins D.M."/>
            <person name="Durkin A.S."/>
            <person name="Brinkac L.M."/>
            <person name="Haft D.H."/>
            <person name="Selengut J.D."/>
            <person name="Sanka R."/>
            <person name="DePew J."/>
            <person name="Purushe J."/>
            <person name="Galloway R.L."/>
            <person name="Vinetz J.M."/>
            <person name="Sutton G.G."/>
            <person name="Nierman W.C."/>
            <person name="Fouts D.E."/>
        </authorList>
    </citation>
    <scope>NUCLEOTIDE SEQUENCE [LARGE SCALE GENOMIC DNA]</scope>
    <source>
        <strain evidence="1 2">79601</strain>
    </source>
</reference>
<comment type="caution">
    <text evidence="1">The sequence shown here is derived from an EMBL/GenBank/DDBJ whole genome shotgun (WGS) entry which is preliminary data.</text>
</comment>
<protein>
    <submittedName>
        <fullName evidence="1">Uncharacterized protein</fullName>
    </submittedName>
</protein>
<gene>
    <name evidence="1" type="ORF">LEP1GSC194_3342</name>
</gene>
<accession>M6CVR3</accession>
<dbReference type="AlphaFoldDB" id="M6CVR3"/>
<dbReference type="PATRIC" id="fig|1218565.3.peg.1616"/>
<evidence type="ECO:0000313" key="1">
    <source>
        <dbReference type="EMBL" id="EMJ95814.1"/>
    </source>
</evidence>
<organism evidence="1 2">
    <name type="scientific">Leptospira alstonii serovar Sichuan str. 79601</name>
    <dbReference type="NCBI Taxonomy" id="1218565"/>
    <lineage>
        <taxon>Bacteria</taxon>
        <taxon>Pseudomonadati</taxon>
        <taxon>Spirochaetota</taxon>
        <taxon>Spirochaetia</taxon>
        <taxon>Leptospirales</taxon>
        <taxon>Leptospiraceae</taxon>
        <taxon>Leptospira</taxon>
    </lineage>
</organism>
<evidence type="ECO:0000313" key="2">
    <source>
        <dbReference type="Proteomes" id="UP000011988"/>
    </source>
</evidence>
<sequence length="56" mass="6834">MNLEIESCESFVSYSKNKISHSFSFVHSKRFLKSERRYEGRFPRERYPKFLLTLRA</sequence>
<name>M6CVR3_9LEPT</name>